<feature type="transmembrane region" description="Helical" evidence="7">
    <location>
        <begin position="139"/>
        <end position="159"/>
    </location>
</feature>
<feature type="transmembrane region" description="Helical" evidence="7">
    <location>
        <begin position="238"/>
        <end position="261"/>
    </location>
</feature>
<feature type="domain" description="ABC transmembrane type-1" evidence="8">
    <location>
        <begin position="70"/>
        <end position="260"/>
    </location>
</feature>
<gene>
    <name evidence="9" type="ORF">ACFO8L_35150</name>
</gene>
<dbReference type="Pfam" id="PF00528">
    <property type="entry name" value="BPD_transp_1"/>
    <property type="match status" value="1"/>
</dbReference>
<dbReference type="InterPro" id="IPR043429">
    <property type="entry name" value="ArtM/GltK/GlnP/TcyL/YhdX-like"/>
</dbReference>
<evidence type="ECO:0000256" key="4">
    <source>
        <dbReference type="ARBA" id="ARBA00022692"/>
    </source>
</evidence>
<feature type="transmembrane region" description="Helical" evidence="7">
    <location>
        <begin position="112"/>
        <end position="133"/>
    </location>
</feature>
<name>A0ABV9ESB5_9ACTN</name>
<evidence type="ECO:0000256" key="6">
    <source>
        <dbReference type="ARBA" id="ARBA00023136"/>
    </source>
</evidence>
<reference evidence="10" key="1">
    <citation type="journal article" date="2019" name="Int. J. Syst. Evol. Microbiol.">
        <title>The Global Catalogue of Microorganisms (GCM) 10K type strain sequencing project: providing services to taxonomists for standard genome sequencing and annotation.</title>
        <authorList>
            <consortium name="The Broad Institute Genomics Platform"/>
            <consortium name="The Broad Institute Genome Sequencing Center for Infectious Disease"/>
            <person name="Wu L."/>
            <person name="Ma J."/>
        </authorList>
    </citation>
    <scope>NUCLEOTIDE SEQUENCE [LARGE SCALE GENOMIC DNA]</scope>
    <source>
        <strain evidence="10">CCUG 49560</strain>
    </source>
</reference>
<dbReference type="PANTHER" id="PTHR30614:SF21">
    <property type="entry name" value="AMINO ACID ABC TRANSPORTER PERMEASE"/>
    <property type="match status" value="1"/>
</dbReference>
<evidence type="ECO:0000256" key="5">
    <source>
        <dbReference type="ARBA" id="ARBA00022989"/>
    </source>
</evidence>
<dbReference type="Proteomes" id="UP001595891">
    <property type="component" value="Unassembled WGS sequence"/>
</dbReference>
<comment type="similarity">
    <text evidence="7">Belongs to the binding-protein-dependent transport system permease family.</text>
</comment>
<dbReference type="SUPFAM" id="SSF161098">
    <property type="entry name" value="MetI-like"/>
    <property type="match status" value="1"/>
</dbReference>
<dbReference type="Gene3D" id="1.10.3720.10">
    <property type="entry name" value="MetI-like"/>
    <property type="match status" value="1"/>
</dbReference>
<dbReference type="InterPro" id="IPR035906">
    <property type="entry name" value="MetI-like_sf"/>
</dbReference>
<protein>
    <submittedName>
        <fullName evidence="9">Amino acid ABC transporter permease</fullName>
    </submittedName>
</protein>
<evidence type="ECO:0000313" key="9">
    <source>
        <dbReference type="EMBL" id="MFC4591376.1"/>
    </source>
</evidence>
<keyword evidence="3" id="KW-1003">Cell membrane</keyword>
<evidence type="ECO:0000256" key="7">
    <source>
        <dbReference type="RuleBase" id="RU363032"/>
    </source>
</evidence>
<keyword evidence="6 7" id="KW-0472">Membrane</keyword>
<accession>A0ABV9ESB5</accession>
<dbReference type="PROSITE" id="PS50928">
    <property type="entry name" value="ABC_TM1"/>
    <property type="match status" value="1"/>
</dbReference>
<feature type="transmembrane region" description="Helical" evidence="7">
    <location>
        <begin position="59"/>
        <end position="91"/>
    </location>
</feature>
<proteinExistence type="inferred from homology"/>
<keyword evidence="5 7" id="KW-1133">Transmembrane helix</keyword>
<keyword evidence="10" id="KW-1185">Reference proteome</keyword>
<dbReference type="CDD" id="cd06261">
    <property type="entry name" value="TM_PBP2"/>
    <property type="match status" value="1"/>
</dbReference>
<evidence type="ECO:0000256" key="3">
    <source>
        <dbReference type="ARBA" id="ARBA00022475"/>
    </source>
</evidence>
<dbReference type="InterPro" id="IPR000515">
    <property type="entry name" value="MetI-like"/>
</dbReference>
<dbReference type="NCBIfam" id="TIGR01726">
    <property type="entry name" value="HEQRo_perm_3TM"/>
    <property type="match status" value="1"/>
</dbReference>
<feature type="transmembrane region" description="Helical" evidence="7">
    <location>
        <begin position="188"/>
        <end position="209"/>
    </location>
</feature>
<evidence type="ECO:0000256" key="2">
    <source>
        <dbReference type="ARBA" id="ARBA00022448"/>
    </source>
</evidence>
<keyword evidence="4 7" id="KW-0812">Transmembrane</keyword>
<organism evidence="9 10">
    <name type="scientific">Sphaerisporangium corydalis</name>
    <dbReference type="NCBI Taxonomy" id="1441875"/>
    <lineage>
        <taxon>Bacteria</taxon>
        <taxon>Bacillati</taxon>
        <taxon>Actinomycetota</taxon>
        <taxon>Actinomycetes</taxon>
        <taxon>Streptosporangiales</taxon>
        <taxon>Streptosporangiaceae</taxon>
        <taxon>Sphaerisporangium</taxon>
    </lineage>
</organism>
<dbReference type="EMBL" id="JBHSFN010000032">
    <property type="protein sequence ID" value="MFC4591376.1"/>
    <property type="molecule type" value="Genomic_DNA"/>
</dbReference>
<dbReference type="RefSeq" id="WP_262844835.1">
    <property type="nucleotide sequence ID" value="NZ_JANZYP010000033.1"/>
</dbReference>
<dbReference type="InterPro" id="IPR010065">
    <property type="entry name" value="AA_ABC_transptr_permease_3TM"/>
</dbReference>
<evidence type="ECO:0000313" key="10">
    <source>
        <dbReference type="Proteomes" id="UP001595891"/>
    </source>
</evidence>
<keyword evidence="2 7" id="KW-0813">Transport</keyword>
<comment type="subcellular location">
    <subcellularLocation>
        <location evidence="1 7">Cell membrane</location>
        <topology evidence="1 7">Multi-pass membrane protein</topology>
    </subcellularLocation>
</comment>
<feature type="transmembrane region" description="Helical" evidence="7">
    <location>
        <begin position="21"/>
        <end position="39"/>
    </location>
</feature>
<evidence type="ECO:0000256" key="1">
    <source>
        <dbReference type="ARBA" id="ARBA00004651"/>
    </source>
</evidence>
<dbReference type="PANTHER" id="PTHR30614">
    <property type="entry name" value="MEMBRANE COMPONENT OF AMINO ACID ABC TRANSPORTER"/>
    <property type="match status" value="1"/>
</dbReference>
<comment type="caution">
    <text evidence="9">The sequence shown here is derived from an EMBL/GenBank/DDBJ whole genome shotgun (WGS) entry which is preliminary data.</text>
</comment>
<sequence length="297" mass="31526">MRAGVNVLYETPGPRARLRNNVVTLLVVTAVLGAGYAIGTRLQAKGQWDSALWKPFLDVQVWTGLLLPGLLGTLTATVVSAVLALTFGVALGVGRMSARRWIRVPVGAVVEFCRAIPLLIMIFLVQAGSFALLGRSFSAFTSVVIGLTLYNGSVLAEIFRAGVRSVPRGQSEAAYAIGLRTSQVMRHVLLPQAVTAMMPAIVGQLVVLLKDTALGWIVAYEDLLNAGIRLIPATFSNLIPAAMVIAVIYIALNIGLGALAVRLDRRNPAPDPRIPGRAKALSPARIDSRGYAIGPVT</sequence>
<evidence type="ECO:0000259" key="8">
    <source>
        <dbReference type="PROSITE" id="PS50928"/>
    </source>
</evidence>